<name>A0A9Q1QAB7_9CARY</name>
<dbReference type="InterPro" id="IPR016460">
    <property type="entry name" value="COPB1"/>
</dbReference>
<keyword evidence="2" id="KW-1185">Reference proteome</keyword>
<evidence type="ECO:0000313" key="1">
    <source>
        <dbReference type="EMBL" id="KAJ8434309.1"/>
    </source>
</evidence>
<sequence>MAQDQVITDPGSAEDWNRTGLEITRSYKKKAKSWRKLACYWLSLTWGHHMKATFFCRLNKTEIIEPLILSVLSNLERRHLLVRWNVILIVMSMYKCPQREKLLGDAPETIEKILSTEQEYVGLISTRRGNTLVSLSLTPVTIRAAIDIYCNLLQSWSADNAKFIIFERLHELKSSYKEIMAQSTKLEKNREYQQMLVLATHICALKFPKVASVIIYVLMDFLGGANVASTMDVVVFKAHCHLRHALQTLWIIRECYFSLSEVESGVANIQQCPGDLPFYIATEEEEAQEALKSNWLASTITVSSREPMVLAVGVNATQSATLETVVVACTLTKLVLKRFSHLGLKQTKQPPMPYYINGICGSIGVKDVQPPRPYYINGIYDSTGADALMQFVMCISFQGMSQLELEGEV</sequence>
<dbReference type="Proteomes" id="UP001153076">
    <property type="component" value="Unassembled WGS sequence"/>
</dbReference>
<dbReference type="AlphaFoldDB" id="A0A9Q1QAB7"/>
<comment type="caution">
    <text evidence="1">The sequence shown here is derived from an EMBL/GenBank/DDBJ whole genome shotgun (WGS) entry which is preliminary data.</text>
</comment>
<proteinExistence type="predicted"/>
<reference evidence="1" key="1">
    <citation type="submission" date="2022-04" db="EMBL/GenBank/DDBJ databases">
        <title>Carnegiea gigantea Genome sequencing and assembly v2.</title>
        <authorList>
            <person name="Copetti D."/>
            <person name="Sanderson M.J."/>
            <person name="Burquez A."/>
            <person name="Wojciechowski M.F."/>
        </authorList>
    </citation>
    <scope>NUCLEOTIDE SEQUENCE</scope>
    <source>
        <strain evidence="1">SGP5-SGP5p</strain>
        <tissue evidence="1">Aerial part</tissue>
    </source>
</reference>
<organism evidence="1 2">
    <name type="scientific">Carnegiea gigantea</name>
    <dbReference type="NCBI Taxonomy" id="171969"/>
    <lineage>
        <taxon>Eukaryota</taxon>
        <taxon>Viridiplantae</taxon>
        <taxon>Streptophyta</taxon>
        <taxon>Embryophyta</taxon>
        <taxon>Tracheophyta</taxon>
        <taxon>Spermatophyta</taxon>
        <taxon>Magnoliopsida</taxon>
        <taxon>eudicotyledons</taxon>
        <taxon>Gunneridae</taxon>
        <taxon>Pentapetalae</taxon>
        <taxon>Caryophyllales</taxon>
        <taxon>Cactineae</taxon>
        <taxon>Cactaceae</taxon>
        <taxon>Cactoideae</taxon>
        <taxon>Echinocereeae</taxon>
        <taxon>Carnegiea</taxon>
    </lineage>
</organism>
<evidence type="ECO:0000313" key="2">
    <source>
        <dbReference type="Proteomes" id="UP001153076"/>
    </source>
</evidence>
<dbReference type="PANTHER" id="PTHR10635">
    <property type="entry name" value="COATOMER SUBUNIT BETA"/>
    <property type="match status" value="1"/>
</dbReference>
<dbReference type="PANTHER" id="PTHR10635:SF0">
    <property type="entry name" value="COATOMER SUBUNIT BETA"/>
    <property type="match status" value="1"/>
</dbReference>
<protein>
    <submittedName>
        <fullName evidence="1">Uncharacterized protein</fullName>
    </submittedName>
</protein>
<dbReference type="GO" id="GO:0030126">
    <property type="term" value="C:COPI vesicle coat"/>
    <property type="evidence" value="ECO:0007669"/>
    <property type="project" value="TreeGrafter"/>
</dbReference>
<dbReference type="OrthoDB" id="10261439at2759"/>
<accession>A0A9Q1QAB7</accession>
<gene>
    <name evidence="1" type="ORF">Cgig2_009934</name>
</gene>
<dbReference type="GO" id="GO:0006886">
    <property type="term" value="P:intracellular protein transport"/>
    <property type="evidence" value="ECO:0007669"/>
    <property type="project" value="InterPro"/>
</dbReference>
<dbReference type="GO" id="GO:0006891">
    <property type="term" value="P:intra-Golgi vesicle-mediated transport"/>
    <property type="evidence" value="ECO:0007669"/>
    <property type="project" value="TreeGrafter"/>
</dbReference>
<dbReference type="GO" id="GO:0006888">
    <property type="term" value="P:endoplasmic reticulum to Golgi vesicle-mediated transport"/>
    <property type="evidence" value="ECO:0007669"/>
    <property type="project" value="TreeGrafter"/>
</dbReference>
<dbReference type="EMBL" id="JAKOGI010000487">
    <property type="protein sequence ID" value="KAJ8434309.1"/>
    <property type="molecule type" value="Genomic_DNA"/>
</dbReference>